<evidence type="ECO:0000313" key="1">
    <source>
        <dbReference type="EMBL" id="KIJ09044.1"/>
    </source>
</evidence>
<keyword evidence="2" id="KW-1185">Reference proteome</keyword>
<reference evidence="2" key="2">
    <citation type="submission" date="2015-01" db="EMBL/GenBank/DDBJ databases">
        <title>Evolutionary Origins and Diversification of the Mycorrhizal Mutualists.</title>
        <authorList>
            <consortium name="DOE Joint Genome Institute"/>
            <consortium name="Mycorrhizal Genomics Consortium"/>
            <person name="Kohler A."/>
            <person name="Kuo A."/>
            <person name="Nagy L.G."/>
            <person name="Floudas D."/>
            <person name="Copeland A."/>
            <person name="Barry K.W."/>
            <person name="Cichocki N."/>
            <person name="Veneault-Fourrey C."/>
            <person name="LaButti K."/>
            <person name="Lindquist E.A."/>
            <person name="Lipzen A."/>
            <person name="Lundell T."/>
            <person name="Morin E."/>
            <person name="Murat C."/>
            <person name="Riley R."/>
            <person name="Ohm R."/>
            <person name="Sun H."/>
            <person name="Tunlid A."/>
            <person name="Henrissat B."/>
            <person name="Grigoriev I.V."/>
            <person name="Hibbett D.S."/>
            <person name="Martin F."/>
        </authorList>
    </citation>
    <scope>NUCLEOTIDE SEQUENCE [LARGE SCALE GENOMIC DNA]</scope>
    <source>
        <strain evidence="2">ATCC 200175</strain>
    </source>
</reference>
<organism evidence="1 2">
    <name type="scientific">Paxillus involutus ATCC 200175</name>
    <dbReference type="NCBI Taxonomy" id="664439"/>
    <lineage>
        <taxon>Eukaryota</taxon>
        <taxon>Fungi</taxon>
        <taxon>Dikarya</taxon>
        <taxon>Basidiomycota</taxon>
        <taxon>Agaricomycotina</taxon>
        <taxon>Agaricomycetes</taxon>
        <taxon>Agaricomycetidae</taxon>
        <taxon>Boletales</taxon>
        <taxon>Paxilineae</taxon>
        <taxon>Paxillaceae</taxon>
        <taxon>Paxillus</taxon>
    </lineage>
</organism>
<gene>
    <name evidence="1" type="ORF">PAXINDRAFT_88027</name>
</gene>
<dbReference type="HOGENOM" id="CLU_099691_0_0_1"/>
<sequence>MLEFALKYRQAVDAITDKRKLGLGIYELHNEDWVLVEQLPSFLQILKHATLYFSRGTPNLAMVIPAMDHIDSVLTDGILNLKALNPAIRAALRLAKRTLNRYYSLTDTSETYRITMILHPHHKLEYFKVAGWEKEWIQTA</sequence>
<dbReference type="Proteomes" id="UP000053647">
    <property type="component" value="Unassembled WGS sequence"/>
</dbReference>
<evidence type="ECO:0000313" key="2">
    <source>
        <dbReference type="Proteomes" id="UP000053647"/>
    </source>
</evidence>
<dbReference type="AlphaFoldDB" id="A0A0C9SPJ6"/>
<dbReference type="OrthoDB" id="3359487at2759"/>
<proteinExistence type="predicted"/>
<protein>
    <submittedName>
        <fullName evidence="1">Uncharacterized protein</fullName>
    </submittedName>
</protein>
<dbReference type="EMBL" id="KN819515">
    <property type="protein sequence ID" value="KIJ09044.1"/>
    <property type="molecule type" value="Genomic_DNA"/>
</dbReference>
<name>A0A0C9SPJ6_PAXIN</name>
<dbReference type="SUPFAM" id="SSF53098">
    <property type="entry name" value="Ribonuclease H-like"/>
    <property type="match status" value="1"/>
</dbReference>
<reference evidence="1 2" key="1">
    <citation type="submission" date="2014-06" db="EMBL/GenBank/DDBJ databases">
        <authorList>
            <consortium name="DOE Joint Genome Institute"/>
            <person name="Kuo A."/>
            <person name="Kohler A."/>
            <person name="Nagy L.G."/>
            <person name="Floudas D."/>
            <person name="Copeland A."/>
            <person name="Barry K.W."/>
            <person name="Cichocki N."/>
            <person name="Veneault-Fourrey C."/>
            <person name="LaButti K."/>
            <person name="Lindquist E.A."/>
            <person name="Lipzen A."/>
            <person name="Lundell T."/>
            <person name="Morin E."/>
            <person name="Murat C."/>
            <person name="Sun H."/>
            <person name="Tunlid A."/>
            <person name="Henrissat B."/>
            <person name="Grigoriev I.V."/>
            <person name="Hibbett D.S."/>
            <person name="Martin F."/>
            <person name="Nordberg H.P."/>
            <person name="Cantor M.N."/>
            <person name="Hua S.X."/>
        </authorList>
    </citation>
    <scope>NUCLEOTIDE SEQUENCE [LARGE SCALE GENOMIC DNA]</scope>
    <source>
        <strain evidence="1 2">ATCC 200175</strain>
    </source>
</reference>
<accession>A0A0C9SPJ6</accession>
<dbReference type="InterPro" id="IPR012337">
    <property type="entry name" value="RNaseH-like_sf"/>
</dbReference>